<gene>
    <name evidence="2" type="ORF">DYB26_012229</name>
</gene>
<protein>
    <submittedName>
        <fullName evidence="2">Uncharacterized protein</fullName>
    </submittedName>
</protein>
<reference evidence="2 3" key="1">
    <citation type="submission" date="2018-08" db="EMBL/GenBank/DDBJ databases">
        <title>Aphanomyces genome sequencing and annotation.</title>
        <authorList>
            <person name="Minardi D."/>
            <person name="Oidtmann B."/>
            <person name="Van Der Giezen M."/>
            <person name="Studholme D.J."/>
        </authorList>
    </citation>
    <scope>NUCLEOTIDE SEQUENCE [LARGE SCALE GENOMIC DNA]</scope>
    <source>
        <strain evidence="2 3">FDL457</strain>
    </source>
</reference>
<name>A0A3R6XWT1_APHAT</name>
<evidence type="ECO:0000313" key="3">
    <source>
        <dbReference type="Proteomes" id="UP000286510"/>
    </source>
</evidence>
<comment type="caution">
    <text evidence="2">The sequence shown here is derived from an EMBL/GenBank/DDBJ whole genome shotgun (WGS) entry which is preliminary data.</text>
</comment>
<feature type="compositionally biased region" description="Basic and acidic residues" evidence="1">
    <location>
        <begin position="77"/>
        <end position="97"/>
    </location>
</feature>
<dbReference type="AlphaFoldDB" id="A0A3R6XWT1"/>
<dbReference type="Proteomes" id="UP000286510">
    <property type="component" value="Unassembled WGS sequence"/>
</dbReference>
<sequence>ITKLLDEFKASSGVMVVPVPAAATTPLPLPQTSVAEVGGDKVNDGCNGATALSLERAPGPINHRMANLLARPTLVRTHSDGKAKRKTPDTPESEKQSLRPRSIDVLIGAADASSSPTSGSPFIETSDAAISASKPARSPGRGVCSLQITQLLDRIRGTKPWVQYESVASFVHEAHAPPGVAAAIQEFNKRLREFWCTSGHLLWESQPALWPLNATFTYMASRLLTIELLEMLKDIGIDEPKEVFFSMAEVAEKFVKNGCPRPRKPYPFVSMVVEDDIPGLEWSHGLDPPPTRNVRTVRTLRP</sequence>
<dbReference type="VEuPathDB" id="FungiDB:H257_05644"/>
<feature type="region of interest" description="Disordered" evidence="1">
    <location>
        <begin position="72"/>
        <end position="101"/>
    </location>
</feature>
<evidence type="ECO:0000256" key="1">
    <source>
        <dbReference type="SAM" id="MobiDB-lite"/>
    </source>
</evidence>
<dbReference type="EMBL" id="QUTF01009658">
    <property type="protein sequence ID" value="RHZ34633.1"/>
    <property type="molecule type" value="Genomic_DNA"/>
</dbReference>
<dbReference type="VEuPathDB" id="FungiDB:H257_14901"/>
<proteinExistence type="predicted"/>
<accession>A0A3R6XWT1</accession>
<organism evidence="2 3">
    <name type="scientific">Aphanomyces astaci</name>
    <name type="common">Crayfish plague agent</name>
    <dbReference type="NCBI Taxonomy" id="112090"/>
    <lineage>
        <taxon>Eukaryota</taxon>
        <taxon>Sar</taxon>
        <taxon>Stramenopiles</taxon>
        <taxon>Oomycota</taxon>
        <taxon>Saprolegniomycetes</taxon>
        <taxon>Saprolegniales</taxon>
        <taxon>Verrucalvaceae</taxon>
        <taxon>Aphanomyces</taxon>
    </lineage>
</organism>
<evidence type="ECO:0000313" key="2">
    <source>
        <dbReference type="EMBL" id="RHZ34633.1"/>
    </source>
</evidence>
<feature type="non-terminal residue" evidence="2">
    <location>
        <position position="1"/>
    </location>
</feature>